<evidence type="ECO:0000256" key="4">
    <source>
        <dbReference type="ARBA" id="ARBA00022725"/>
    </source>
</evidence>
<reference evidence="10" key="1">
    <citation type="submission" date="2022-10" db="UniProtKB">
        <authorList>
            <consortium name="EnsemblMetazoa"/>
        </authorList>
    </citation>
    <scope>IDENTIFICATION</scope>
    <source>
        <strain evidence="10">Jacobina</strain>
    </source>
</reference>
<accession>A0A905HRQ7</accession>
<dbReference type="EMBL" id="AJWK01008917">
    <property type="status" value="NOT_ANNOTATED_CDS"/>
    <property type="molecule type" value="Genomic_DNA"/>
</dbReference>
<dbReference type="AlphaFoldDB" id="A0A905HRQ7"/>
<comment type="subcellular location">
    <subcellularLocation>
        <location evidence="1">Membrane</location>
        <topology evidence="1">Multi-pass membrane protein</topology>
    </subcellularLocation>
</comment>
<name>A0A905HRQ7_LUTLO</name>
<keyword evidence="2" id="KW-0716">Sensory transduction</keyword>
<keyword evidence="8" id="KW-0807">Transducer</keyword>
<evidence type="ECO:0000256" key="9">
    <source>
        <dbReference type="SAM" id="Phobius"/>
    </source>
</evidence>
<proteinExistence type="predicted"/>
<feature type="transmembrane region" description="Helical" evidence="9">
    <location>
        <begin position="256"/>
        <end position="277"/>
    </location>
</feature>
<feature type="transmembrane region" description="Helical" evidence="9">
    <location>
        <begin position="195"/>
        <end position="215"/>
    </location>
</feature>
<keyword evidence="5 9" id="KW-1133">Transmembrane helix</keyword>
<dbReference type="GO" id="GO:0016020">
    <property type="term" value="C:membrane"/>
    <property type="evidence" value="ECO:0007669"/>
    <property type="project" value="UniProtKB-SubCell"/>
</dbReference>
<keyword evidence="3 9" id="KW-0812">Transmembrane</keyword>
<dbReference type="EnsemblMetazoa" id="LLOJ010972-RA">
    <property type="protein sequence ID" value="LLOJ010972-PA"/>
    <property type="gene ID" value="LLOJ010972"/>
</dbReference>
<evidence type="ECO:0000256" key="5">
    <source>
        <dbReference type="ARBA" id="ARBA00022989"/>
    </source>
</evidence>
<dbReference type="InterPro" id="IPR004117">
    <property type="entry name" value="7tm6_olfct_rcpt"/>
</dbReference>
<feature type="transmembrane region" description="Helical" evidence="9">
    <location>
        <begin position="171"/>
        <end position="188"/>
    </location>
</feature>
<keyword evidence="4" id="KW-0552">Olfaction</keyword>
<dbReference type="GO" id="GO:0004984">
    <property type="term" value="F:olfactory receptor activity"/>
    <property type="evidence" value="ECO:0007669"/>
    <property type="project" value="InterPro"/>
</dbReference>
<dbReference type="Pfam" id="PF02949">
    <property type="entry name" value="7tm_6"/>
    <property type="match status" value="1"/>
</dbReference>
<evidence type="ECO:0000256" key="2">
    <source>
        <dbReference type="ARBA" id="ARBA00022606"/>
    </source>
</evidence>
<dbReference type="GO" id="GO:0005549">
    <property type="term" value="F:odorant binding"/>
    <property type="evidence" value="ECO:0007669"/>
    <property type="project" value="InterPro"/>
</dbReference>
<keyword evidence="11" id="KW-1185">Reference proteome</keyword>
<evidence type="ECO:0000256" key="8">
    <source>
        <dbReference type="ARBA" id="ARBA00023224"/>
    </source>
</evidence>
<evidence type="ECO:0000256" key="3">
    <source>
        <dbReference type="ARBA" id="ARBA00022692"/>
    </source>
</evidence>
<feature type="transmembrane region" description="Helical" evidence="9">
    <location>
        <begin position="71"/>
        <end position="94"/>
    </location>
</feature>
<dbReference type="Proteomes" id="UP000092461">
    <property type="component" value="Unassembled WGS sequence"/>
</dbReference>
<keyword evidence="6 9" id="KW-0472">Membrane</keyword>
<evidence type="ECO:0000313" key="11">
    <source>
        <dbReference type="Proteomes" id="UP000092461"/>
    </source>
</evidence>
<feature type="transmembrane region" description="Helical" evidence="9">
    <location>
        <begin position="134"/>
        <end position="156"/>
    </location>
</feature>
<keyword evidence="7" id="KW-0675">Receptor</keyword>
<protein>
    <submittedName>
        <fullName evidence="10">Uncharacterized protein</fullName>
    </submittedName>
</protein>
<dbReference type="GO" id="GO:0007165">
    <property type="term" value="P:signal transduction"/>
    <property type="evidence" value="ECO:0007669"/>
    <property type="project" value="UniProtKB-KW"/>
</dbReference>
<evidence type="ECO:0000256" key="7">
    <source>
        <dbReference type="ARBA" id="ARBA00023170"/>
    </source>
</evidence>
<evidence type="ECO:0000313" key="10">
    <source>
        <dbReference type="EnsemblMetazoa" id="LLOJ010972-PA"/>
    </source>
</evidence>
<feature type="transmembrane region" description="Helical" evidence="9">
    <location>
        <begin position="39"/>
        <end position="59"/>
    </location>
</feature>
<evidence type="ECO:0000256" key="6">
    <source>
        <dbReference type="ARBA" id="ARBA00023136"/>
    </source>
</evidence>
<evidence type="ECO:0000256" key="1">
    <source>
        <dbReference type="ARBA" id="ARBA00004141"/>
    </source>
</evidence>
<organism evidence="10 11">
    <name type="scientific">Lutzomyia longipalpis</name>
    <name type="common">Sand fly</name>
    <dbReference type="NCBI Taxonomy" id="7200"/>
    <lineage>
        <taxon>Eukaryota</taxon>
        <taxon>Metazoa</taxon>
        <taxon>Ecdysozoa</taxon>
        <taxon>Arthropoda</taxon>
        <taxon>Hexapoda</taxon>
        <taxon>Insecta</taxon>
        <taxon>Pterygota</taxon>
        <taxon>Neoptera</taxon>
        <taxon>Endopterygota</taxon>
        <taxon>Diptera</taxon>
        <taxon>Nematocera</taxon>
        <taxon>Psychodoidea</taxon>
        <taxon>Psychodidae</taxon>
        <taxon>Lutzomyia</taxon>
        <taxon>Lutzomyia</taxon>
    </lineage>
</organism>
<sequence length="284" mass="32178">MSRNDKINQFDKIIKIMEISQKIISFGLSGKCEGKLRPFTILFPSILGLLTVTCIVWTIKDSINSGKNIKSFGVAILIGIGIFQTTSKNFYVLLYERKIDSILRWIGKLHSVPKNENNSLFTSHMQHAEKNVSLFVRILLYSFGLALLVLFIYMSMEEKLLFVFPILPKNYFVIHTIGASVVLSFDIVNYTISESMIICIGIYFIAALNILSDLICSLSESSTSNNSSSQTTNSTLQEIITLHIEILSKFREFCDIFDIIFAIQLFSSVLLLLFNLLHSHVCFD</sequence>